<dbReference type="InterPro" id="IPR002481">
    <property type="entry name" value="FUR"/>
</dbReference>
<dbReference type="Gene3D" id="3.30.1490.190">
    <property type="match status" value="1"/>
</dbReference>
<keyword evidence="4" id="KW-0678">Repressor</keyword>
<evidence type="ECO:0000313" key="15">
    <source>
        <dbReference type="Proteomes" id="UP001281731"/>
    </source>
</evidence>
<dbReference type="EMBL" id="JAWNGC010000005">
    <property type="protein sequence ID" value="MDY5155158.1"/>
    <property type="molecule type" value="Genomic_DNA"/>
</dbReference>
<evidence type="ECO:0000256" key="11">
    <source>
        <dbReference type="PIRSR" id="PIRSR602481-1"/>
    </source>
</evidence>
<comment type="subcellular location">
    <subcellularLocation>
        <location evidence="1">Cytoplasm</location>
    </subcellularLocation>
</comment>
<comment type="caution">
    <text evidence="13">The sequence shown here is derived from an EMBL/GenBank/DDBJ whole genome shotgun (WGS) entry which is preliminary data.</text>
</comment>
<evidence type="ECO:0000256" key="7">
    <source>
        <dbReference type="ARBA" id="ARBA00023004"/>
    </source>
</evidence>
<dbReference type="PANTHER" id="PTHR33202:SF18">
    <property type="entry name" value="TRANSCRIPTIONAL REGULATOR FURA"/>
    <property type="match status" value="1"/>
</dbReference>
<feature type="binding site" evidence="11">
    <location>
        <position position="135"/>
    </location>
    <ligand>
        <name>Zn(2+)</name>
        <dbReference type="ChEBI" id="CHEBI:29105"/>
    </ligand>
</feature>
<feature type="binding site" evidence="11">
    <location>
        <position position="132"/>
    </location>
    <ligand>
        <name>Zn(2+)</name>
        <dbReference type="ChEBI" id="CHEBI:29105"/>
    </ligand>
</feature>
<evidence type="ECO:0000256" key="6">
    <source>
        <dbReference type="ARBA" id="ARBA00022833"/>
    </source>
</evidence>
<dbReference type="Proteomes" id="UP001281731">
    <property type="component" value="Unassembled WGS sequence"/>
</dbReference>
<organism evidence="13 15">
    <name type="scientific">Actinotignum urinale</name>
    <dbReference type="NCBI Taxonomy" id="190146"/>
    <lineage>
        <taxon>Bacteria</taxon>
        <taxon>Bacillati</taxon>
        <taxon>Actinomycetota</taxon>
        <taxon>Actinomycetes</taxon>
        <taxon>Actinomycetales</taxon>
        <taxon>Actinomycetaceae</taxon>
        <taxon>Actinotignum</taxon>
    </lineage>
</organism>
<keyword evidence="9" id="KW-0238">DNA-binding</keyword>
<dbReference type="InterPro" id="IPR036388">
    <property type="entry name" value="WH-like_DNA-bd_sf"/>
</dbReference>
<reference evidence="13 14" key="1">
    <citation type="submission" date="2023-10" db="EMBL/GenBank/DDBJ databases">
        <title>Whole Genome based description of the genera Actinobaculum and Actinotignum reveals a complex phylogenetic relationship within the species included in the genus Actinotignum.</title>
        <authorList>
            <person name="Jensen C.S."/>
            <person name="Dargis R."/>
            <person name="Kemp M."/>
            <person name="Christensen J.J."/>
        </authorList>
    </citation>
    <scope>NUCLEOTIDE SEQUENCE</scope>
    <source>
        <strain evidence="13">SLA_B511</strain>
        <strain evidence="12 14">SLA_B974</strain>
    </source>
</reference>
<evidence type="ECO:0000313" key="14">
    <source>
        <dbReference type="Proteomes" id="UP001275049"/>
    </source>
</evidence>
<evidence type="ECO:0000313" key="12">
    <source>
        <dbReference type="EMBL" id="MDY5132687.1"/>
    </source>
</evidence>
<accession>A0AAW9HTY4</accession>
<dbReference type="Gene3D" id="1.10.10.10">
    <property type="entry name" value="Winged helix-like DNA-binding domain superfamily/Winged helix DNA-binding domain"/>
    <property type="match status" value="1"/>
</dbReference>
<evidence type="ECO:0000256" key="2">
    <source>
        <dbReference type="ARBA" id="ARBA00007957"/>
    </source>
</evidence>
<dbReference type="GO" id="GO:0000976">
    <property type="term" value="F:transcription cis-regulatory region binding"/>
    <property type="evidence" value="ECO:0007669"/>
    <property type="project" value="TreeGrafter"/>
</dbReference>
<keyword evidence="10" id="KW-0804">Transcription</keyword>
<keyword evidence="8" id="KW-0805">Transcription regulation</keyword>
<proteinExistence type="inferred from homology"/>
<comment type="similarity">
    <text evidence="2">Belongs to the Fur family.</text>
</comment>
<evidence type="ECO:0000313" key="13">
    <source>
        <dbReference type="EMBL" id="MDY5155158.1"/>
    </source>
</evidence>
<dbReference type="CDD" id="cd07153">
    <property type="entry name" value="Fur_like"/>
    <property type="match status" value="1"/>
</dbReference>
<dbReference type="GO" id="GO:0008270">
    <property type="term" value="F:zinc ion binding"/>
    <property type="evidence" value="ECO:0007669"/>
    <property type="project" value="TreeGrafter"/>
</dbReference>
<dbReference type="SUPFAM" id="SSF46785">
    <property type="entry name" value="Winged helix' DNA-binding domain"/>
    <property type="match status" value="1"/>
</dbReference>
<evidence type="ECO:0000256" key="1">
    <source>
        <dbReference type="ARBA" id="ARBA00004496"/>
    </source>
</evidence>
<dbReference type="Pfam" id="PF01475">
    <property type="entry name" value="FUR"/>
    <property type="match status" value="1"/>
</dbReference>
<keyword evidence="14" id="KW-1185">Reference proteome</keyword>
<dbReference type="GO" id="GO:1900376">
    <property type="term" value="P:regulation of secondary metabolite biosynthetic process"/>
    <property type="evidence" value="ECO:0007669"/>
    <property type="project" value="TreeGrafter"/>
</dbReference>
<dbReference type="InterPro" id="IPR036390">
    <property type="entry name" value="WH_DNA-bd_sf"/>
</dbReference>
<keyword evidence="3" id="KW-0963">Cytoplasm</keyword>
<evidence type="ECO:0000256" key="9">
    <source>
        <dbReference type="ARBA" id="ARBA00023125"/>
    </source>
</evidence>
<evidence type="ECO:0000256" key="5">
    <source>
        <dbReference type="ARBA" id="ARBA00022723"/>
    </source>
</evidence>
<evidence type="ECO:0000256" key="10">
    <source>
        <dbReference type="ARBA" id="ARBA00023163"/>
    </source>
</evidence>
<keyword evidence="6 11" id="KW-0862">Zinc</keyword>
<comment type="cofactor">
    <cofactor evidence="11">
        <name>Zn(2+)</name>
        <dbReference type="ChEBI" id="CHEBI:29105"/>
    </cofactor>
    <text evidence="11">Binds 1 zinc ion per subunit.</text>
</comment>
<evidence type="ECO:0000256" key="3">
    <source>
        <dbReference type="ARBA" id="ARBA00022490"/>
    </source>
</evidence>
<evidence type="ECO:0000256" key="4">
    <source>
        <dbReference type="ARBA" id="ARBA00022491"/>
    </source>
</evidence>
<dbReference type="EMBL" id="JAWNGA010000003">
    <property type="protein sequence ID" value="MDY5132687.1"/>
    <property type="molecule type" value="Genomic_DNA"/>
</dbReference>
<dbReference type="InterPro" id="IPR043135">
    <property type="entry name" value="Fur_C"/>
</dbReference>
<dbReference type="AlphaFoldDB" id="A0AAW9HTY4"/>
<feature type="binding site" evidence="11">
    <location>
        <position position="95"/>
    </location>
    <ligand>
        <name>Zn(2+)</name>
        <dbReference type="ChEBI" id="CHEBI:29105"/>
    </ligand>
</feature>
<protein>
    <submittedName>
        <fullName evidence="13">Fur family transcriptional regulator</fullName>
    </submittedName>
</protein>
<dbReference type="RefSeq" id="WP_022866126.1">
    <property type="nucleotide sequence ID" value="NZ_CP126967.1"/>
</dbReference>
<evidence type="ECO:0000256" key="8">
    <source>
        <dbReference type="ARBA" id="ARBA00023015"/>
    </source>
</evidence>
<dbReference type="GO" id="GO:0003700">
    <property type="term" value="F:DNA-binding transcription factor activity"/>
    <property type="evidence" value="ECO:0007669"/>
    <property type="project" value="InterPro"/>
</dbReference>
<gene>
    <name evidence="13" type="ORF">R6G80_05385</name>
    <name evidence="12" type="ORF">R6G86_02860</name>
</gene>
<feature type="binding site" evidence="11">
    <location>
        <position position="92"/>
    </location>
    <ligand>
        <name>Zn(2+)</name>
        <dbReference type="ChEBI" id="CHEBI:29105"/>
    </ligand>
</feature>
<dbReference type="GO" id="GO:0005737">
    <property type="term" value="C:cytoplasm"/>
    <property type="evidence" value="ECO:0007669"/>
    <property type="project" value="UniProtKB-SubCell"/>
</dbReference>
<name>A0AAW9HTY4_9ACTO</name>
<keyword evidence="7" id="KW-0408">Iron</keyword>
<keyword evidence="5 11" id="KW-0479">Metal-binding</keyword>
<dbReference type="PANTHER" id="PTHR33202">
    <property type="entry name" value="ZINC UPTAKE REGULATION PROTEIN"/>
    <property type="match status" value="1"/>
</dbReference>
<dbReference type="GO" id="GO:0045892">
    <property type="term" value="P:negative regulation of DNA-templated transcription"/>
    <property type="evidence" value="ECO:0007669"/>
    <property type="project" value="TreeGrafter"/>
</dbReference>
<sequence length="136" mass="15292">MTRDFRSMLRAQKLRVTEPRLAVLRQVAKGGHLTAEQLRLAVEDNLGSVSTQTIYDIVHALSDVNILRKVEPAGQVAHYELNEADNHHHLICRNCGHIEDTPCQLDTIPCAQPTDPKGYIVQECDVTYWGLCSKCQ</sequence>
<dbReference type="Proteomes" id="UP001275049">
    <property type="component" value="Unassembled WGS sequence"/>
</dbReference>